<dbReference type="Proteomes" id="UP001259832">
    <property type="component" value="Unassembled WGS sequence"/>
</dbReference>
<dbReference type="AlphaFoldDB" id="A0AAD9L9S6"/>
<name>A0AAD9L9S6_9STRA</name>
<evidence type="ECO:0000313" key="1">
    <source>
        <dbReference type="EMBL" id="KAK1928478.1"/>
    </source>
</evidence>
<organism evidence="1 2">
    <name type="scientific">Phytophthora citrophthora</name>
    <dbReference type="NCBI Taxonomy" id="4793"/>
    <lineage>
        <taxon>Eukaryota</taxon>
        <taxon>Sar</taxon>
        <taxon>Stramenopiles</taxon>
        <taxon>Oomycota</taxon>
        <taxon>Peronosporomycetes</taxon>
        <taxon>Peronosporales</taxon>
        <taxon>Peronosporaceae</taxon>
        <taxon>Phytophthora</taxon>
    </lineage>
</organism>
<accession>A0AAD9L9S6</accession>
<evidence type="ECO:0000313" key="2">
    <source>
        <dbReference type="Proteomes" id="UP001259832"/>
    </source>
</evidence>
<proteinExistence type="predicted"/>
<reference evidence="1" key="1">
    <citation type="submission" date="2023-08" db="EMBL/GenBank/DDBJ databases">
        <title>Reference Genome Resource for the Citrus Pathogen Phytophthora citrophthora.</title>
        <authorList>
            <person name="Moller H."/>
            <person name="Coetzee B."/>
            <person name="Rose L.J."/>
            <person name="Van Niekerk J.M."/>
        </authorList>
    </citation>
    <scope>NUCLEOTIDE SEQUENCE</scope>
    <source>
        <strain evidence="1">STE-U-9442</strain>
    </source>
</reference>
<comment type="caution">
    <text evidence="1">The sequence shown here is derived from an EMBL/GenBank/DDBJ whole genome shotgun (WGS) entry which is preliminary data.</text>
</comment>
<gene>
    <name evidence="1" type="ORF">P3T76_016043</name>
</gene>
<sequence>MGVPNSSRVLSERLSYYGNEDSDGVDRADGVDGTCWRGGLCFKRLDCGGSSLLEPSESGHPESHDQLSSL</sequence>
<protein>
    <submittedName>
        <fullName evidence="1">Uncharacterized protein</fullName>
    </submittedName>
</protein>
<dbReference type="EMBL" id="JASMQC010000066">
    <property type="protein sequence ID" value="KAK1928478.1"/>
    <property type="molecule type" value="Genomic_DNA"/>
</dbReference>
<keyword evidence="2" id="KW-1185">Reference proteome</keyword>